<dbReference type="SMART" id="SM00757">
    <property type="entry name" value="CRA"/>
    <property type="match status" value="1"/>
</dbReference>
<dbReference type="SMART" id="SM00667">
    <property type="entry name" value="LisH"/>
    <property type="match status" value="1"/>
</dbReference>
<evidence type="ECO:0000313" key="4">
    <source>
        <dbReference type="Proteomes" id="UP001301958"/>
    </source>
</evidence>
<reference evidence="3" key="2">
    <citation type="submission" date="2023-05" db="EMBL/GenBank/DDBJ databases">
        <authorList>
            <consortium name="Lawrence Berkeley National Laboratory"/>
            <person name="Steindorff A."/>
            <person name="Hensen N."/>
            <person name="Bonometti L."/>
            <person name="Westerberg I."/>
            <person name="Brannstrom I.O."/>
            <person name="Guillou S."/>
            <person name="Cros-Aarteil S."/>
            <person name="Calhoun S."/>
            <person name="Haridas S."/>
            <person name="Kuo A."/>
            <person name="Mondo S."/>
            <person name="Pangilinan J."/>
            <person name="Riley R."/>
            <person name="Labutti K."/>
            <person name="Andreopoulos B."/>
            <person name="Lipzen A."/>
            <person name="Chen C."/>
            <person name="Yanf M."/>
            <person name="Daum C."/>
            <person name="Ng V."/>
            <person name="Clum A."/>
            <person name="Ohm R."/>
            <person name="Martin F."/>
            <person name="Silar P."/>
            <person name="Natvig D."/>
            <person name="Lalanne C."/>
            <person name="Gautier V."/>
            <person name="Ament-Velasquez S.L."/>
            <person name="Kruys A."/>
            <person name="Hutchinson M.I."/>
            <person name="Powell A.J."/>
            <person name="Barry K."/>
            <person name="Miller A.N."/>
            <person name="Grigoriev I.V."/>
            <person name="Debuchy R."/>
            <person name="Gladieux P."/>
            <person name="Thoren M.H."/>
            <person name="Johannesson H."/>
        </authorList>
    </citation>
    <scope>NUCLEOTIDE SEQUENCE</scope>
    <source>
        <strain evidence="3">CBS 990.96</strain>
    </source>
</reference>
<dbReference type="Pfam" id="PF08513">
    <property type="entry name" value="LisH"/>
    <property type="match status" value="1"/>
</dbReference>
<evidence type="ECO:0000313" key="3">
    <source>
        <dbReference type="EMBL" id="KAK4232420.1"/>
    </source>
</evidence>
<comment type="function">
    <text evidence="1">Involved in the proteasome-dependent degradation of fructose-1,6-bisphosphatase.</text>
</comment>
<reference evidence="3" key="1">
    <citation type="journal article" date="2023" name="Mol. Phylogenet. Evol.">
        <title>Genome-scale phylogeny and comparative genomics of the fungal order Sordariales.</title>
        <authorList>
            <person name="Hensen N."/>
            <person name="Bonometti L."/>
            <person name="Westerberg I."/>
            <person name="Brannstrom I.O."/>
            <person name="Guillou S."/>
            <person name="Cros-Aarteil S."/>
            <person name="Calhoun S."/>
            <person name="Haridas S."/>
            <person name="Kuo A."/>
            <person name="Mondo S."/>
            <person name="Pangilinan J."/>
            <person name="Riley R."/>
            <person name="LaButti K."/>
            <person name="Andreopoulos B."/>
            <person name="Lipzen A."/>
            <person name="Chen C."/>
            <person name="Yan M."/>
            <person name="Daum C."/>
            <person name="Ng V."/>
            <person name="Clum A."/>
            <person name="Steindorff A."/>
            <person name="Ohm R.A."/>
            <person name="Martin F."/>
            <person name="Silar P."/>
            <person name="Natvig D.O."/>
            <person name="Lalanne C."/>
            <person name="Gautier V."/>
            <person name="Ament-Velasquez S.L."/>
            <person name="Kruys A."/>
            <person name="Hutchinson M.I."/>
            <person name="Powell A.J."/>
            <person name="Barry K."/>
            <person name="Miller A.N."/>
            <person name="Grigoriev I.V."/>
            <person name="Debuchy R."/>
            <person name="Gladieux P."/>
            <person name="Hiltunen Thoren M."/>
            <person name="Johannesson H."/>
        </authorList>
    </citation>
    <scope>NUCLEOTIDE SEQUENCE</scope>
    <source>
        <strain evidence="3">CBS 990.96</strain>
    </source>
</reference>
<dbReference type="InterPro" id="IPR050618">
    <property type="entry name" value="Ubq-SigPath_Reg"/>
</dbReference>
<accession>A0AAN7BZG4</accession>
<dbReference type="PANTHER" id="PTHR12864">
    <property type="entry name" value="RAN BINDING PROTEIN 9-RELATED"/>
    <property type="match status" value="1"/>
</dbReference>
<dbReference type="InterPro" id="IPR024964">
    <property type="entry name" value="CTLH/CRA"/>
</dbReference>
<dbReference type="Proteomes" id="UP001301958">
    <property type="component" value="Unassembled WGS sequence"/>
</dbReference>
<evidence type="ECO:0000259" key="2">
    <source>
        <dbReference type="PROSITE" id="PS50897"/>
    </source>
</evidence>
<protein>
    <submittedName>
        <fullName evidence="3">CTLH/CRA C-terminal to lish motif domain-containing protein</fullName>
    </submittedName>
</protein>
<name>A0AAN7BZG4_9PEZI</name>
<dbReference type="InterPro" id="IPR013144">
    <property type="entry name" value="CRA_dom"/>
</dbReference>
<dbReference type="PROSITE" id="PS50897">
    <property type="entry name" value="CTLH"/>
    <property type="match status" value="1"/>
</dbReference>
<dbReference type="Pfam" id="PF10607">
    <property type="entry name" value="CTLH"/>
    <property type="match status" value="1"/>
</dbReference>
<comment type="caution">
    <text evidence="3">The sequence shown here is derived from an EMBL/GenBank/DDBJ whole genome shotgun (WGS) entry which is preliminary data.</text>
</comment>
<gene>
    <name evidence="3" type="ORF">QBC38DRAFT_352481</name>
</gene>
<feature type="domain" description="CTLH" evidence="2">
    <location>
        <begin position="97"/>
        <end position="154"/>
    </location>
</feature>
<dbReference type="InterPro" id="IPR006594">
    <property type="entry name" value="LisH"/>
</dbReference>
<dbReference type="PROSITE" id="PS50896">
    <property type="entry name" value="LISH"/>
    <property type="match status" value="1"/>
</dbReference>
<keyword evidence="4" id="KW-1185">Reference proteome</keyword>
<proteinExistence type="predicted"/>
<sequence>MSNWPPYFYQQGDLEADSALRDHIFEQFRKREQMNSSTSTATPARHELFEKRVAEVKSPKSDINAIILDYLTMEGYPHAAAKFSTEANLKPQQEDPSIKTRQEIQHAIHSGNVELAIAGLNELDPEILDKNPKLHFSLLRLQLVELIRKCNGGDIRPALEFATSKVGPRASTNEEFRKDLERAMSLLIFDHDSPTLRPELKALLSSDLRRATATKVNEAILARQDQRKEAAIRTLVRMRAWAEQSARAKRLPVPNPLDIELLEEDSADTNGHEPMITT</sequence>
<dbReference type="EMBL" id="MU865288">
    <property type="protein sequence ID" value="KAK4232420.1"/>
    <property type="molecule type" value="Genomic_DNA"/>
</dbReference>
<dbReference type="SMART" id="SM00668">
    <property type="entry name" value="CTLH"/>
    <property type="match status" value="1"/>
</dbReference>
<dbReference type="AlphaFoldDB" id="A0AAN7BZG4"/>
<organism evidence="3 4">
    <name type="scientific">Podospora fimiseda</name>
    <dbReference type="NCBI Taxonomy" id="252190"/>
    <lineage>
        <taxon>Eukaryota</taxon>
        <taxon>Fungi</taxon>
        <taxon>Dikarya</taxon>
        <taxon>Ascomycota</taxon>
        <taxon>Pezizomycotina</taxon>
        <taxon>Sordariomycetes</taxon>
        <taxon>Sordariomycetidae</taxon>
        <taxon>Sordariales</taxon>
        <taxon>Podosporaceae</taxon>
        <taxon>Podospora</taxon>
    </lineage>
</organism>
<evidence type="ECO:0000256" key="1">
    <source>
        <dbReference type="ARBA" id="ARBA00002343"/>
    </source>
</evidence>
<dbReference type="InterPro" id="IPR006595">
    <property type="entry name" value="CTLH_C"/>
</dbReference>